<accession>A0A9D1N0Q0</accession>
<comment type="caution">
    <text evidence="1">The sequence shown here is derived from an EMBL/GenBank/DDBJ whole genome shotgun (WGS) entry which is preliminary data.</text>
</comment>
<reference evidence="1" key="1">
    <citation type="submission" date="2020-10" db="EMBL/GenBank/DDBJ databases">
        <authorList>
            <person name="Gilroy R."/>
        </authorList>
    </citation>
    <scope>NUCLEOTIDE SEQUENCE</scope>
    <source>
        <strain evidence="1">CHK154-7741</strain>
    </source>
</reference>
<evidence type="ECO:0000313" key="2">
    <source>
        <dbReference type="Proteomes" id="UP000886748"/>
    </source>
</evidence>
<organism evidence="1 2">
    <name type="scientific">Candidatus Limenecus avicola</name>
    <dbReference type="NCBI Taxonomy" id="2840847"/>
    <lineage>
        <taxon>Bacteria</taxon>
        <taxon>Bacillati</taxon>
        <taxon>Bacillota</taxon>
        <taxon>Clostridia</taxon>
        <taxon>Eubacteriales</taxon>
        <taxon>Clostridiaceae</taxon>
        <taxon>Clostridiaceae incertae sedis</taxon>
        <taxon>Candidatus Limenecus</taxon>
    </lineage>
</organism>
<reference evidence="1" key="2">
    <citation type="journal article" date="2021" name="PeerJ">
        <title>Extensive microbial diversity within the chicken gut microbiome revealed by metagenomics and culture.</title>
        <authorList>
            <person name="Gilroy R."/>
            <person name="Ravi A."/>
            <person name="Getino M."/>
            <person name="Pursley I."/>
            <person name="Horton D.L."/>
            <person name="Alikhan N.F."/>
            <person name="Baker D."/>
            <person name="Gharbi K."/>
            <person name="Hall N."/>
            <person name="Watson M."/>
            <person name="Adriaenssens E.M."/>
            <person name="Foster-Nyarko E."/>
            <person name="Jarju S."/>
            <person name="Secka A."/>
            <person name="Antonio M."/>
            <person name="Oren A."/>
            <person name="Chaudhuri R.R."/>
            <person name="La Ragione R."/>
            <person name="Hildebrand F."/>
            <person name="Pallen M.J."/>
        </authorList>
    </citation>
    <scope>NUCLEOTIDE SEQUENCE</scope>
    <source>
        <strain evidence="1">CHK154-7741</strain>
    </source>
</reference>
<protein>
    <submittedName>
        <fullName evidence="1">Uncharacterized protein</fullName>
    </submittedName>
</protein>
<name>A0A9D1N0Q0_9CLOT</name>
<proteinExistence type="predicted"/>
<dbReference type="AlphaFoldDB" id="A0A9D1N0Q0"/>
<evidence type="ECO:0000313" key="1">
    <source>
        <dbReference type="EMBL" id="HIU92523.1"/>
    </source>
</evidence>
<dbReference type="EMBL" id="DVOD01000037">
    <property type="protein sequence ID" value="HIU92523.1"/>
    <property type="molecule type" value="Genomic_DNA"/>
</dbReference>
<dbReference type="Proteomes" id="UP000886748">
    <property type="component" value="Unassembled WGS sequence"/>
</dbReference>
<sequence length="70" mass="8103">MRVKKTHIIDSVVRAAAKKRVQPANHQNKVELKGIPDTDIVEFMTDSFNAQIQDQKKRDLENILKSFIQK</sequence>
<gene>
    <name evidence="1" type="ORF">IAD26_05250</name>
</gene>